<comment type="catalytic activity">
    <reaction evidence="1 8">
        <text>[(1-&gt;4)-alpha-D-glucosyl](n) + ADP-alpha-D-glucose = [(1-&gt;4)-alpha-D-glucosyl](n+1) + ADP + H(+)</text>
        <dbReference type="Rhea" id="RHEA:18189"/>
        <dbReference type="Rhea" id="RHEA-COMP:9584"/>
        <dbReference type="Rhea" id="RHEA-COMP:9587"/>
        <dbReference type="ChEBI" id="CHEBI:15378"/>
        <dbReference type="ChEBI" id="CHEBI:15444"/>
        <dbReference type="ChEBI" id="CHEBI:57498"/>
        <dbReference type="ChEBI" id="CHEBI:456216"/>
        <dbReference type="EC" id="2.4.1.21"/>
    </reaction>
</comment>
<dbReference type="PANTHER" id="PTHR45825:SF11">
    <property type="entry name" value="ALPHA AMYLASE DOMAIN-CONTAINING PROTEIN"/>
    <property type="match status" value="1"/>
</dbReference>
<keyword evidence="6 8" id="KW-0808">Transferase</keyword>
<dbReference type="InterPro" id="IPR001296">
    <property type="entry name" value="Glyco_trans_1"/>
</dbReference>
<reference evidence="11 12" key="1">
    <citation type="submission" date="2016-08" db="EMBL/GenBank/DDBJ databases">
        <title>Identification and validation of antigenic proteins from Pajaroellobacter abortibovis using de-novo genome sequence assembly and reverse vaccinology.</title>
        <authorList>
            <person name="Welly B.T."/>
            <person name="Miller M.R."/>
            <person name="Stott J.L."/>
            <person name="Blanchard M.T."/>
            <person name="Islas-Trejo A.D."/>
            <person name="O'Rourke S.M."/>
            <person name="Young A.E."/>
            <person name="Medrano J.F."/>
            <person name="Van Eenennaam A.L."/>
        </authorList>
    </citation>
    <scope>NUCLEOTIDE SEQUENCE [LARGE SCALE GENOMIC DNA]</scope>
    <source>
        <strain evidence="11 12">BTF92-0548A/99-0131</strain>
    </source>
</reference>
<dbReference type="Pfam" id="PF08323">
    <property type="entry name" value="Glyco_transf_5"/>
    <property type="match status" value="1"/>
</dbReference>
<feature type="domain" description="Starch synthase catalytic" evidence="10">
    <location>
        <begin position="1"/>
        <end position="248"/>
    </location>
</feature>
<comment type="function">
    <text evidence="2 8">Synthesizes alpha-1,4-glucan chains using ADP-glucose.</text>
</comment>
<dbReference type="GO" id="GO:0005978">
    <property type="term" value="P:glycogen biosynthetic process"/>
    <property type="evidence" value="ECO:0007669"/>
    <property type="project" value="UniProtKB-UniRule"/>
</dbReference>
<evidence type="ECO:0000256" key="7">
    <source>
        <dbReference type="ARBA" id="ARBA00023056"/>
    </source>
</evidence>
<dbReference type="InterPro" id="IPR013534">
    <property type="entry name" value="Starch_synth_cat_dom"/>
</dbReference>
<dbReference type="PANTHER" id="PTHR45825">
    <property type="entry name" value="GRANULE-BOUND STARCH SYNTHASE 1, CHLOROPLASTIC/AMYLOPLASTIC"/>
    <property type="match status" value="1"/>
</dbReference>
<evidence type="ECO:0000313" key="12">
    <source>
        <dbReference type="Proteomes" id="UP000185544"/>
    </source>
</evidence>
<dbReference type="STRING" id="1882918.BCY86_04660"/>
<evidence type="ECO:0000313" key="11">
    <source>
        <dbReference type="EMBL" id="APS00049.1"/>
    </source>
</evidence>
<comment type="caution">
    <text evidence="8">Lacks conserved residue(s) required for the propagation of feature annotation.</text>
</comment>
<evidence type="ECO:0000259" key="10">
    <source>
        <dbReference type="Pfam" id="PF08323"/>
    </source>
</evidence>
<name>A0A1L6MX76_9BACT</name>
<gene>
    <name evidence="8" type="primary">glgA</name>
    <name evidence="11" type="ORF">BCY86_04660</name>
</gene>
<sequence length="494" mass="55146">MISSEVRLFAQTGGLGDAVLGLSKALAELGVEVALVTPRYRMTKIPMNGSWWPDPLSLSLYHRSNNQEVGVFEAPFLSSLSKGSLRIYLLDIPHLFDREGIYGDLHGNYEDNDVRFATLSQGALAVGERIWNPSLLKADQPIFIHAHDWHAAPALLYARLDDNHSKWQQTPLCFTIHNLAFQGIFEQHQYQNLNLPMAALKEGTVLYHEKINLMKGAILLANAVTTVSTTYAKEIMHPQQGCGLDPLLCEYRSKITGIVNGIDTASFNPEIDTSLVVPYNSSSASKAKQICKASFYQENSFEGEPEEIPLFVFIARIDWQKGIDLLLSMVPSLLAFPIRLFITGSGDPHLENLVLSRVKEFPGKVVSQIPFNETLARRALSAADFIILPSRYEPCGLTQLYAMRYGAIPLVTPTGGLYDTVDPIDIQREQGTGIIFSNCDTEAIQRGCMQAIDLFHSKKLMGTIRKRIMQRDSSWEKPAREYIALYKSLLKSHA</sequence>
<organism evidence="11 12">
    <name type="scientific">Pajaroellobacter abortibovis</name>
    <dbReference type="NCBI Taxonomy" id="1882918"/>
    <lineage>
        <taxon>Bacteria</taxon>
        <taxon>Pseudomonadati</taxon>
        <taxon>Myxococcota</taxon>
        <taxon>Polyangia</taxon>
        <taxon>Polyangiales</taxon>
        <taxon>Polyangiaceae</taxon>
    </lineage>
</organism>
<dbReference type="SUPFAM" id="SSF53756">
    <property type="entry name" value="UDP-Glycosyltransferase/glycogen phosphorylase"/>
    <property type="match status" value="1"/>
</dbReference>
<proteinExistence type="inferred from homology"/>
<evidence type="ECO:0000256" key="5">
    <source>
        <dbReference type="ARBA" id="ARBA00022676"/>
    </source>
</evidence>
<dbReference type="KEGG" id="pabo:BCY86_04660"/>
<dbReference type="Gene3D" id="3.40.50.2000">
    <property type="entry name" value="Glycogen Phosphorylase B"/>
    <property type="match status" value="2"/>
</dbReference>
<feature type="domain" description="Glycosyl transferase family 1" evidence="9">
    <location>
        <begin position="302"/>
        <end position="452"/>
    </location>
</feature>
<dbReference type="UniPathway" id="UPA00164"/>
<evidence type="ECO:0000256" key="4">
    <source>
        <dbReference type="ARBA" id="ARBA00010281"/>
    </source>
</evidence>
<keyword evidence="7 8" id="KW-0320">Glycogen biosynthesis</keyword>
<dbReference type="Proteomes" id="UP000185544">
    <property type="component" value="Chromosome"/>
</dbReference>
<dbReference type="EMBL" id="CP016908">
    <property type="protein sequence ID" value="APS00049.1"/>
    <property type="molecule type" value="Genomic_DNA"/>
</dbReference>
<dbReference type="CDD" id="cd03791">
    <property type="entry name" value="GT5_Glycogen_synthase_DULL1-like"/>
    <property type="match status" value="1"/>
</dbReference>
<evidence type="ECO:0000256" key="3">
    <source>
        <dbReference type="ARBA" id="ARBA00004964"/>
    </source>
</evidence>
<dbReference type="GO" id="GO:0004373">
    <property type="term" value="F:alpha-1,4-glucan glucosyltransferase (UDP-glucose donor) activity"/>
    <property type="evidence" value="ECO:0007669"/>
    <property type="project" value="InterPro"/>
</dbReference>
<comment type="similarity">
    <text evidence="4 8">Belongs to the glycosyltransferase 1 family. Bacterial/plant glycogen synthase subfamily.</text>
</comment>
<dbReference type="NCBIfam" id="TIGR02095">
    <property type="entry name" value="glgA"/>
    <property type="match status" value="1"/>
</dbReference>
<evidence type="ECO:0000256" key="8">
    <source>
        <dbReference type="HAMAP-Rule" id="MF_00484"/>
    </source>
</evidence>
<dbReference type="EC" id="2.4.1.21" evidence="8"/>
<keyword evidence="12" id="KW-1185">Reference proteome</keyword>
<comment type="pathway">
    <text evidence="3 8">Glycan biosynthesis; glycogen biosynthesis.</text>
</comment>
<dbReference type="InterPro" id="IPR011835">
    <property type="entry name" value="GS/SS"/>
</dbReference>
<dbReference type="AlphaFoldDB" id="A0A1L6MX76"/>
<evidence type="ECO:0000256" key="2">
    <source>
        <dbReference type="ARBA" id="ARBA00002764"/>
    </source>
</evidence>
<evidence type="ECO:0000256" key="1">
    <source>
        <dbReference type="ARBA" id="ARBA00001478"/>
    </source>
</evidence>
<dbReference type="GO" id="GO:0009011">
    <property type="term" value="F:alpha-1,4-glucan glucosyltransferase (ADP-glucose donor) activity"/>
    <property type="evidence" value="ECO:0007669"/>
    <property type="project" value="UniProtKB-UniRule"/>
</dbReference>
<accession>A0A1L6MX76</accession>
<dbReference type="Pfam" id="PF00534">
    <property type="entry name" value="Glycos_transf_1"/>
    <property type="match status" value="1"/>
</dbReference>
<dbReference type="HAMAP" id="MF_00484">
    <property type="entry name" value="Glycogen_synth"/>
    <property type="match status" value="1"/>
</dbReference>
<evidence type="ECO:0000256" key="6">
    <source>
        <dbReference type="ARBA" id="ARBA00022679"/>
    </source>
</evidence>
<evidence type="ECO:0000259" key="9">
    <source>
        <dbReference type="Pfam" id="PF00534"/>
    </source>
</evidence>
<dbReference type="RefSeq" id="WP_075276716.1">
    <property type="nucleotide sequence ID" value="NZ_CP016908.1"/>
</dbReference>
<protein>
    <recommendedName>
        <fullName evidence="8">Glycogen synthase</fullName>
        <ecNumber evidence="8">2.4.1.21</ecNumber>
    </recommendedName>
    <alternativeName>
        <fullName evidence="8">Starch [bacterial glycogen] synthase</fullName>
    </alternativeName>
</protein>
<keyword evidence="5 8" id="KW-0328">Glycosyltransferase</keyword>